<comment type="similarity">
    <text evidence="2 10">Belongs to the MscL family.</text>
</comment>
<reference evidence="11 12" key="1">
    <citation type="submission" date="2021-10" db="EMBL/GenBank/DDBJ databases">
        <title>Anaerobic single-cell dispensing facilitates the cultivation of human gut bacteria.</title>
        <authorList>
            <person name="Afrizal A."/>
        </authorList>
    </citation>
    <scope>NUCLEOTIDE SEQUENCE [LARGE SCALE GENOMIC DNA]</scope>
    <source>
        <strain evidence="11 12">CLA-AA-H244</strain>
    </source>
</reference>
<comment type="subcellular location">
    <subcellularLocation>
        <location evidence="1 10">Cell membrane</location>
        <topology evidence="1 10">Multi-pass membrane protein</topology>
    </subcellularLocation>
</comment>
<evidence type="ECO:0000256" key="3">
    <source>
        <dbReference type="ARBA" id="ARBA00022448"/>
    </source>
</evidence>
<evidence type="ECO:0000256" key="2">
    <source>
        <dbReference type="ARBA" id="ARBA00007254"/>
    </source>
</evidence>
<dbReference type="InterPro" id="IPR037673">
    <property type="entry name" value="MSC/AndL"/>
</dbReference>
<dbReference type="GO" id="GO:0005886">
    <property type="term" value="C:plasma membrane"/>
    <property type="evidence" value="ECO:0007669"/>
    <property type="project" value="UniProtKB-SubCell"/>
</dbReference>
<proteinExistence type="inferred from homology"/>
<dbReference type="EMBL" id="JAJEQF010000020">
    <property type="protein sequence ID" value="MCC2167801.1"/>
    <property type="molecule type" value="Genomic_DNA"/>
</dbReference>
<name>A0AAE3AVU8_9FIRM</name>
<comment type="caution">
    <text evidence="11">The sequence shown here is derived from an EMBL/GenBank/DDBJ whole genome shotgun (WGS) entry which is preliminary data.</text>
</comment>
<protein>
    <recommendedName>
        <fullName evidence="10">Large-conductance mechanosensitive channel</fullName>
    </recommendedName>
</protein>
<keyword evidence="4 10" id="KW-1003">Cell membrane</keyword>
<feature type="transmembrane region" description="Helical" evidence="10">
    <location>
        <begin position="66"/>
        <end position="89"/>
    </location>
</feature>
<dbReference type="PANTHER" id="PTHR30266">
    <property type="entry name" value="MECHANOSENSITIVE CHANNEL MSCL"/>
    <property type="match status" value="1"/>
</dbReference>
<evidence type="ECO:0000256" key="9">
    <source>
        <dbReference type="ARBA" id="ARBA00023303"/>
    </source>
</evidence>
<keyword evidence="9 10" id="KW-0407">Ion channel</keyword>
<dbReference type="PROSITE" id="PS01327">
    <property type="entry name" value="MSCL"/>
    <property type="match status" value="1"/>
</dbReference>
<dbReference type="InterPro" id="IPR019823">
    <property type="entry name" value="Mechanosensitive_channel_CS"/>
</dbReference>
<dbReference type="RefSeq" id="WP_308728307.1">
    <property type="nucleotide sequence ID" value="NZ_JAJEQF010000020.1"/>
</dbReference>
<gene>
    <name evidence="10 11" type="primary">mscL</name>
    <name evidence="11" type="ORF">LKD45_08880</name>
</gene>
<evidence type="ECO:0000256" key="10">
    <source>
        <dbReference type="HAMAP-Rule" id="MF_00115"/>
    </source>
</evidence>
<dbReference type="NCBIfam" id="TIGR00220">
    <property type="entry name" value="mscL"/>
    <property type="match status" value="1"/>
</dbReference>
<comment type="subunit">
    <text evidence="10">Homopentamer.</text>
</comment>
<dbReference type="SUPFAM" id="SSF81330">
    <property type="entry name" value="Gated mechanosensitive channel"/>
    <property type="match status" value="1"/>
</dbReference>
<evidence type="ECO:0000256" key="1">
    <source>
        <dbReference type="ARBA" id="ARBA00004651"/>
    </source>
</evidence>
<evidence type="ECO:0000256" key="4">
    <source>
        <dbReference type="ARBA" id="ARBA00022475"/>
    </source>
</evidence>
<dbReference type="HAMAP" id="MF_00115">
    <property type="entry name" value="MscL"/>
    <property type="match status" value="1"/>
</dbReference>
<dbReference type="GO" id="GO:0008381">
    <property type="term" value="F:mechanosensitive monoatomic ion channel activity"/>
    <property type="evidence" value="ECO:0007669"/>
    <property type="project" value="UniProtKB-UniRule"/>
</dbReference>
<evidence type="ECO:0000256" key="6">
    <source>
        <dbReference type="ARBA" id="ARBA00022989"/>
    </source>
</evidence>
<feature type="transmembrane region" description="Helical" evidence="10">
    <location>
        <begin position="20"/>
        <end position="46"/>
    </location>
</feature>
<keyword evidence="5 10" id="KW-0812">Transmembrane</keyword>
<evidence type="ECO:0000256" key="8">
    <source>
        <dbReference type="ARBA" id="ARBA00023136"/>
    </source>
</evidence>
<comment type="function">
    <text evidence="10">Channel that opens in response to stretch forces in the membrane lipid bilayer. May participate in the regulation of osmotic pressure changes within the cell.</text>
</comment>
<dbReference type="AlphaFoldDB" id="A0AAE3AVU8"/>
<keyword evidence="12" id="KW-1185">Reference proteome</keyword>
<keyword evidence="6 10" id="KW-1133">Transmembrane helix</keyword>
<evidence type="ECO:0000313" key="11">
    <source>
        <dbReference type="EMBL" id="MCC2167801.1"/>
    </source>
</evidence>
<keyword evidence="7 10" id="KW-0406">Ion transport</keyword>
<dbReference type="Proteomes" id="UP001199355">
    <property type="component" value="Unassembled WGS sequence"/>
</dbReference>
<dbReference type="PANTHER" id="PTHR30266:SF2">
    <property type="entry name" value="LARGE-CONDUCTANCE MECHANOSENSITIVE CHANNEL"/>
    <property type="match status" value="1"/>
</dbReference>
<keyword evidence="8 10" id="KW-0472">Membrane</keyword>
<dbReference type="PRINTS" id="PR01264">
    <property type="entry name" value="MECHCHANNEL"/>
</dbReference>
<accession>A0AAE3AVU8</accession>
<keyword evidence="3 10" id="KW-0813">Transport</keyword>
<dbReference type="Gene3D" id="1.10.1200.120">
    <property type="entry name" value="Large-conductance mechanosensitive channel, MscL, domain 1"/>
    <property type="match status" value="1"/>
</dbReference>
<evidence type="ECO:0000313" key="12">
    <source>
        <dbReference type="Proteomes" id="UP001199355"/>
    </source>
</evidence>
<dbReference type="InterPro" id="IPR001185">
    <property type="entry name" value="MS_channel"/>
</dbReference>
<evidence type="ECO:0000256" key="5">
    <source>
        <dbReference type="ARBA" id="ARBA00022692"/>
    </source>
</evidence>
<evidence type="ECO:0000256" key="7">
    <source>
        <dbReference type="ARBA" id="ARBA00023065"/>
    </source>
</evidence>
<dbReference type="InterPro" id="IPR036019">
    <property type="entry name" value="MscL_channel"/>
</dbReference>
<sequence>MKKLLQEFKEFALRGNVMDLAVGVIIGAAFQAIINSLVNDVISPLIGLFANTDLTYLSVMVGDVEIRYGAFLTAVINFIIMAVIIFLMVKGMNALAGLGKKKEPEKPAVKMCPYCRSKVAAEATRCPYCTSMLEVKKEDKKEENKQ</sequence>
<dbReference type="Pfam" id="PF01741">
    <property type="entry name" value="MscL"/>
    <property type="match status" value="1"/>
</dbReference>
<organism evidence="11 12">
    <name type="scientific">Gallintestinimicrobium propionicum</name>
    <dbReference type="NCBI Taxonomy" id="2981770"/>
    <lineage>
        <taxon>Bacteria</taxon>
        <taxon>Bacillati</taxon>
        <taxon>Bacillota</taxon>
        <taxon>Clostridia</taxon>
        <taxon>Lachnospirales</taxon>
        <taxon>Lachnospiraceae</taxon>
        <taxon>Gallintestinimicrobium</taxon>
    </lineage>
</organism>